<keyword evidence="6 7" id="KW-0131">Cell cycle</keyword>
<dbReference type="Proteomes" id="UP000199475">
    <property type="component" value="Unassembled WGS sequence"/>
</dbReference>
<evidence type="ECO:0000256" key="8">
    <source>
        <dbReference type="SAM" id="MobiDB-lite"/>
    </source>
</evidence>
<sequence length="94" mass="10555">MPESRVRKSAEKKKLAKSRHEAAEQKRETARLAPGGRNWVPWVFVPVGLLGVIWMVVWNLAGRSVPFMQALGNWNLAIGIGLIIASFSLMTLWK</sequence>
<dbReference type="STRING" id="686624.SAMN04488242_0121"/>
<accession>A0A1G9H760</accession>
<dbReference type="HAMAP" id="MF_00631">
    <property type="entry name" value="CrgA"/>
    <property type="match status" value="1"/>
</dbReference>
<evidence type="ECO:0000313" key="9">
    <source>
        <dbReference type="EMBL" id="SDL08757.1"/>
    </source>
</evidence>
<reference evidence="9 10" key="1">
    <citation type="submission" date="2016-10" db="EMBL/GenBank/DDBJ databases">
        <authorList>
            <person name="de Groot N.N."/>
        </authorList>
    </citation>
    <scope>NUCLEOTIDE SEQUENCE [LARGE SCALE GENOMIC DNA]</scope>
    <source>
        <strain evidence="9 10">CGMCC 1.9159</strain>
    </source>
</reference>
<keyword evidence="1 7" id="KW-1003">Cell membrane</keyword>
<feature type="transmembrane region" description="Helical" evidence="7">
    <location>
        <begin position="39"/>
        <end position="61"/>
    </location>
</feature>
<dbReference type="InterPro" id="IPR009619">
    <property type="entry name" value="CrgA"/>
</dbReference>
<feature type="region of interest" description="Disordered" evidence="8">
    <location>
        <begin position="1"/>
        <end position="29"/>
    </location>
</feature>
<keyword evidence="4 7" id="KW-1133">Transmembrane helix</keyword>
<keyword evidence="2 7" id="KW-0132">Cell division</keyword>
<comment type="function">
    <text evidence="7">Involved in cell division.</text>
</comment>
<comment type="subcellular location">
    <subcellularLocation>
        <location evidence="7">Cell membrane</location>
        <topology evidence="7">Multi-pass membrane protein</topology>
    </subcellularLocation>
</comment>
<keyword evidence="3 7" id="KW-0812">Transmembrane</keyword>
<evidence type="ECO:0000256" key="4">
    <source>
        <dbReference type="ARBA" id="ARBA00022989"/>
    </source>
</evidence>
<comment type="similarity">
    <text evidence="7">Belongs to the CrgA family.</text>
</comment>
<gene>
    <name evidence="7" type="primary">crgA</name>
    <name evidence="9" type="ORF">SAMN04488242_0121</name>
</gene>
<organism evidence="9 10">
    <name type="scientific">Tessaracoccus oleiagri</name>
    <dbReference type="NCBI Taxonomy" id="686624"/>
    <lineage>
        <taxon>Bacteria</taxon>
        <taxon>Bacillati</taxon>
        <taxon>Actinomycetota</taxon>
        <taxon>Actinomycetes</taxon>
        <taxon>Propionibacteriales</taxon>
        <taxon>Propionibacteriaceae</taxon>
        <taxon>Tessaracoccus</taxon>
    </lineage>
</organism>
<evidence type="ECO:0000256" key="5">
    <source>
        <dbReference type="ARBA" id="ARBA00023136"/>
    </source>
</evidence>
<keyword evidence="5 7" id="KW-0472">Membrane</keyword>
<proteinExistence type="inferred from homology"/>
<name>A0A1G9H760_9ACTN</name>
<dbReference type="OrthoDB" id="5189646at2"/>
<protein>
    <recommendedName>
        <fullName evidence="7">Cell division protein CrgA</fullName>
    </recommendedName>
</protein>
<feature type="transmembrane region" description="Helical" evidence="7">
    <location>
        <begin position="73"/>
        <end position="93"/>
    </location>
</feature>
<evidence type="ECO:0000256" key="6">
    <source>
        <dbReference type="ARBA" id="ARBA00023306"/>
    </source>
</evidence>
<evidence type="ECO:0000256" key="3">
    <source>
        <dbReference type="ARBA" id="ARBA00022692"/>
    </source>
</evidence>
<keyword evidence="10" id="KW-1185">Reference proteome</keyword>
<dbReference type="NCBIfam" id="NF002597">
    <property type="entry name" value="PRK02251.2-3"/>
    <property type="match status" value="1"/>
</dbReference>
<evidence type="ECO:0000256" key="2">
    <source>
        <dbReference type="ARBA" id="ARBA00022618"/>
    </source>
</evidence>
<dbReference type="AlphaFoldDB" id="A0A1G9H760"/>
<evidence type="ECO:0000256" key="7">
    <source>
        <dbReference type="HAMAP-Rule" id="MF_00631"/>
    </source>
</evidence>
<dbReference type="EMBL" id="FNGP01000001">
    <property type="protein sequence ID" value="SDL08757.1"/>
    <property type="molecule type" value="Genomic_DNA"/>
</dbReference>
<evidence type="ECO:0000313" key="10">
    <source>
        <dbReference type="Proteomes" id="UP000199475"/>
    </source>
</evidence>
<dbReference type="RefSeq" id="WP_093247940.1">
    <property type="nucleotide sequence ID" value="NZ_FNGP01000001.1"/>
</dbReference>
<dbReference type="Pfam" id="PF06781">
    <property type="entry name" value="CrgA"/>
    <property type="match status" value="1"/>
</dbReference>
<dbReference type="GO" id="GO:0051301">
    <property type="term" value="P:cell division"/>
    <property type="evidence" value="ECO:0007669"/>
    <property type="project" value="UniProtKB-UniRule"/>
</dbReference>
<evidence type="ECO:0000256" key="1">
    <source>
        <dbReference type="ARBA" id="ARBA00022475"/>
    </source>
</evidence>
<dbReference type="GO" id="GO:0005886">
    <property type="term" value="C:plasma membrane"/>
    <property type="evidence" value="ECO:0007669"/>
    <property type="project" value="UniProtKB-SubCell"/>
</dbReference>